<gene>
    <name evidence="2" type="ordered locus">Deima_2167</name>
</gene>
<dbReference type="Proteomes" id="UP000008635">
    <property type="component" value="Chromosome"/>
</dbReference>
<dbReference type="OrthoDB" id="5756874at2"/>
<dbReference type="Pfam" id="PF10138">
    <property type="entry name" value="vWA-TerF-like"/>
    <property type="match status" value="1"/>
</dbReference>
<dbReference type="PROSITE" id="PS50234">
    <property type="entry name" value="VWFA"/>
    <property type="match status" value="1"/>
</dbReference>
<dbReference type="InterPro" id="IPR002035">
    <property type="entry name" value="VWF_A"/>
</dbReference>
<keyword evidence="3" id="KW-1185">Reference proteome</keyword>
<protein>
    <submittedName>
        <fullName evidence="2">Stress protein</fullName>
    </submittedName>
</protein>
<dbReference type="InterPro" id="IPR036465">
    <property type="entry name" value="vWFA_dom_sf"/>
</dbReference>
<dbReference type="CDD" id="cd06974">
    <property type="entry name" value="TerD_like"/>
    <property type="match status" value="1"/>
</dbReference>
<dbReference type="InterPro" id="IPR019303">
    <property type="entry name" value="vWA_TerF_C"/>
</dbReference>
<proteinExistence type="predicted"/>
<dbReference type="Gene3D" id="3.40.50.410">
    <property type="entry name" value="von Willebrand factor, type A domain"/>
    <property type="match status" value="1"/>
</dbReference>
<evidence type="ECO:0000313" key="2">
    <source>
        <dbReference type="EMBL" id="ADV67807.1"/>
    </source>
</evidence>
<feature type="domain" description="VWFA" evidence="1">
    <location>
        <begin position="226"/>
        <end position="410"/>
    </location>
</feature>
<sequence length="428" mass="47011">MELQRGQKLNLADLAAPPTITADVTFDLPGLDVSVFGLNADRKLQDDRYFVFYNQPASPAGELRADLSAGRARFTLNLAALPDSVARLVFVATHDDRPVREAGTLHFTLGTGTFDPRAALTSERAVMIAEVYRHAGGWKVAAVGEGFSGGLQALLEYFGGQAEEAPPATTAPSTPAPSPAPTVSLKKQAQVRLDKQIETHAPQLVSLVKAAEVSLKKRGLDEHTARVALVLDISGSMGTLYRHGVVQRVAEKALALASRFDDDGRLDVFLFGEHAHDVGEIGIPDITGAVDRVMRRHALEGGTQYGRAMQAVRRHYLGEHKHRRAPVQQALPVYVLFVTDGETQGRDLAEEQLRDASHEPLFWKFIGVGDERFAFLQKLDDLRGRFVDNADFVAIRDVDRLSDAEFYERLLQEYDGWLSAARNRGLLP</sequence>
<dbReference type="SUPFAM" id="SSF53300">
    <property type="entry name" value="vWA-like"/>
    <property type="match status" value="1"/>
</dbReference>
<dbReference type="SMART" id="SM00327">
    <property type="entry name" value="VWA"/>
    <property type="match status" value="1"/>
</dbReference>
<dbReference type="eggNOG" id="COG2310">
    <property type="taxonomic scope" value="Bacteria"/>
</dbReference>
<dbReference type="RefSeq" id="WP_013557312.1">
    <property type="nucleotide sequence ID" value="NC_014958.1"/>
</dbReference>
<reference evidence="2 3" key="1">
    <citation type="journal article" date="2011" name="Stand. Genomic Sci.">
        <title>Complete genome sequence of Deinococcus maricopensis type strain (LB-34).</title>
        <authorList>
            <person name="Pukall R."/>
            <person name="Zeytun A."/>
            <person name="Lucas S."/>
            <person name="Lapidus A."/>
            <person name="Hammon N."/>
            <person name="Deshpande S."/>
            <person name="Nolan M."/>
            <person name="Cheng J.F."/>
            <person name="Pitluck S."/>
            <person name="Liolios K."/>
            <person name="Pagani I."/>
            <person name="Mikhailova N."/>
            <person name="Ivanova N."/>
            <person name="Mavromatis K."/>
            <person name="Pati A."/>
            <person name="Tapia R."/>
            <person name="Han C."/>
            <person name="Goodwin L."/>
            <person name="Chen A."/>
            <person name="Palaniappan K."/>
            <person name="Land M."/>
            <person name="Hauser L."/>
            <person name="Chang Y.J."/>
            <person name="Jeffries C.D."/>
            <person name="Brambilla E.M."/>
            <person name="Rohde M."/>
            <person name="Goker M."/>
            <person name="Detter J.C."/>
            <person name="Woyke T."/>
            <person name="Bristow J."/>
            <person name="Eisen J.A."/>
            <person name="Markowitz V."/>
            <person name="Hugenholtz P."/>
            <person name="Kyrpides N.C."/>
            <person name="Klenk H.P."/>
        </authorList>
    </citation>
    <scope>NUCLEOTIDE SEQUENCE [LARGE SCALE GENOMIC DNA]</scope>
    <source>
        <strain evidence="3">DSM 21211 / LMG 22137 / NRRL B-23946 / LB-34</strain>
    </source>
</reference>
<dbReference type="Pfam" id="PF02342">
    <property type="entry name" value="TerD"/>
    <property type="match status" value="1"/>
</dbReference>
<reference evidence="3" key="2">
    <citation type="submission" date="2011-01" db="EMBL/GenBank/DDBJ databases">
        <title>The complete genome of Deinococcus maricopensis DSM 21211.</title>
        <authorList>
            <consortium name="US DOE Joint Genome Institute (JGI-PGF)"/>
            <person name="Lucas S."/>
            <person name="Copeland A."/>
            <person name="Lapidus A."/>
            <person name="Goodwin L."/>
            <person name="Pitluck S."/>
            <person name="Kyrpides N."/>
            <person name="Mavromatis K."/>
            <person name="Pagani I."/>
            <person name="Ivanova N."/>
            <person name="Ovchinnikova G."/>
            <person name="Zeytun A."/>
            <person name="Detter J.C."/>
            <person name="Han C."/>
            <person name="Land M."/>
            <person name="Hauser L."/>
            <person name="Markowitz V."/>
            <person name="Cheng J.-F."/>
            <person name="Hugenholtz P."/>
            <person name="Woyke T."/>
            <person name="Wu D."/>
            <person name="Pukall R."/>
            <person name="Gehrich-Schroeter G."/>
            <person name="Brambilla E."/>
            <person name="Klenk H.-P."/>
            <person name="Eisen J.A."/>
        </authorList>
    </citation>
    <scope>NUCLEOTIDE SEQUENCE [LARGE SCALE GENOMIC DNA]</scope>
    <source>
        <strain evidence="3">DSM 21211 / LMG 22137 / NRRL B-23946 / LB-34</strain>
    </source>
</reference>
<dbReference type="HOGENOM" id="CLU_030559_0_0_0"/>
<dbReference type="STRING" id="709986.Deima_2167"/>
<dbReference type="AlphaFoldDB" id="E8U9R8"/>
<dbReference type="CDD" id="cd00198">
    <property type="entry name" value="vWFA"/>
    <property type="match status" value="1"/>
</dbReference>
<organism evidence="2 3">
    <name type="scientific">Deinococcus maricopensis (strain DSM 21211 / LMG 22137 / NRRL B-23946 / LB-34)</name>
    <dbReference type="NCBI Taxonomy" id="709986"/>
    <lineage>
        <taxon>Bacteria</taxon>
        <taxon>Thermotogati</taxon>
        <taxon>Deinococcota</taxon>
        <taxon>Deinococci</taxon>
        <taxon>Deinococcales</taxon>
        <taxon>Deinococcaceae</taxon>
        <taxon>Deinococcus</taxon>
    </lineage>
</organism>
<accession>E8U9R8</accession>
<dbReference type="Gene3D" id="2.60.60.30">
    <property type="entry name" value="sav2460 like domains"/>
    <property type="match status" value="1"/>
</dbReference>
<name>E8U9R8_DEIML</name>
<evidence type="ECO:0000259" key="1">
    <source>
        <dbReference type="PROSITE" id="PS50234"/>
    </source>
</evidence>
<evidence type="ECO:0000313" key="3">
    <source>
        <dbReference type="Proteomes" id="UP000008635"/>
    </source>
</evidence>
<dbReference type="EMBL" id="CP002454">
    <property type="protein sequence ID" value="ADV67807.1"/>
    <property type="molecule type" value="Genomic_DNA"/>
</dbReference>
<dbReference type="KEGG" id="dmr:Deima_2167"/>
<dbReference type="PANTHER" id="PTHR32097:SF3">
    <property type="entry name" value="TELLURITE RESISTANCE PROTEIN"/>
    <property type="match status" value="1"/>
</dbReference>
<dbReference type="InterPro" id="IPR051324">
    <property type="entry name" value="Stress/Tellurium_Resist"/>
</dbReference>
<dbReference type="InterPro" id="IPR003325">
    <property type="entry name" value="TerD"/>
</dbReference>
<dbReference type="PANTHER" id="PTHR32097">
    <property type="entry name" value="CAMP-BINDING PROTEIN 1-RELATED"/>
    <property type="match status" value="1"/>
</dbReference>